<sequence>MSDLKRMIVNLQKKGIAFKQFGNLIVYPRQNKYMMHIFSREERWYSRKVLTKEELEQFLRETQIVFSKTKKEEDLESLIVSE</sequence>
<organism evidence="1 2">
    <name type="scientific">Eubacterium oxidoreducens</name>
    <dbReference type="NCBI Taxonomy" id="1732"/>
    <lineage>
        <taxon>Bacteria</taxon>
        <taxon>Bacillati</taxon>
        <taxon>Bacillota</taxon>
        <taxon>Clostridia</taxon>
        <taxon>Eubacteriales</taxon>
        <taxon>Eubacteriaceae</taxon>
        <taxon>Eubacterium</taxon>
    </lineage>
</organism>
<accession>A0A1G6B3D0</accession>
<proteinExistence type="predicted"/>
<dbReference type="Proteomes" id="UP000199228">
    <property type="component" value="Unassembled WGS sequence"/>
</dbReference>
<protein>
    <submittedName>
        <fullName evidence="1">Uncharacterized protein</fullName>
    </submittedName>
</protein>
<reference evidence="1 2" key="1">
    <citation type="submission" date="2016-10" db="EMBL/GenBank/DDBJ databases">
        <authorList>
            <person name="de Groot N.N."/>
        </authorList>
    </citation>
    <scope>NUCLEOTIDE SEQUENCE [LARGE SCALE GENOMIC DNA]</scope>
    <source>
        <strain evidence="1 2">DSM 3217</strain>
    </source>
</reference>
<dbReference type="EMBL" id="FMXR01000008">
    <property type="protein sequence ID" value="SDB15049.1"/>
    <property type="molecule type" value="Genomic_DNA"/>
</dbReference>
<evidence type="ECO:0000313" key="2">
    <source>
        <dbReference type="Proteomes" id="UP000199228"/>
    </source>
</evidence>
<gene>
    <name evidence="1" type="ORF">SAMN02910417_01106</name>
</gene>
<evidence type="ECO:0000313" key="1">
    <source>
        <dbReference type="EMBL" id="SDB15049.1"/>
    </source>
</evidence>
<dbReference type="STRING" id="1732.SAMN02910417_01106"/>
<name>A0A1G6B3D0_EUBOX</name>
<keyword evidence="2" id="KW-1185">Reference proteome</keyword>
<dbReference type="RefSeq" id="WP_090173078.1">
    <property type="nucleotide sequence ID" value="NZ_FMXR01000008.1"/>
</dbReference>
<dbReference type="AlphaFoldDB" id="A0A1G6B3D0"/>